<keyword evidence="1" id="KW-0378">Hydrolase</keyword>
<dbReference type="Proteomes" id="UP001597062">
    <property type="component" value="Unassembled WGS sequence"/>
</dbReference>
<name>A0ABW3JR66_9FLAO</name>
<proteinExistence type="predicted"/>
<evidence type="ECO:0000313" key="1">
    <source>
        <dbReference type="EMBL" id="MFD0992576.1"/>
    </source>
</evidence>
<dbReference type="GO" id="GO:0004519">
    <property type="term" value="F:endonuclease activity"/>
    <property type="evidence" value="ECO:0007669"/>
    <property type="project" value="UniProtKB-KW"/>
</dbReference>
<dbReference type="RefSeq" id="WP_386106004.1">
    <property type="nucleotide sequence ID" value="NZ_JBHTJR010000027.1"/>
</dbReference>
<dbReference type="Gene3D" id="3.30.2170.10">
    <property type="entry name" value="archaeoglobus fulgidus dsm 4304 superfamily"/>
    <property type="match status" value="1"/>
</dbReference>
<comment type="caution">
    <text evidence="1">The sequence shown here is derived from an EMBL/GenBank/DDBJ whole genome shotgun (WGS) entry which is preliminary data.</text>
</comment>
<evidence type="ECO:0000313" key="2">
    <source>
        <dbReference type="Proteomes" id="UP001597062"/>
    </source>
</evidence>
<keyword evidence="1" id="KW-0255">Endonuclease</keyword>
<organism evidence="1 2">
    <name type="scientific">Tenacibaculum geojense</name>
    <dbReference type="NCBI Taxonomy" id="915352"/>
    <lineage>
        <taxon>Bacteria</taxon>
        <taxon>Pseudomonadati</taxon>
        <taxon>Bacteroidota</taxon>
        <taxon>Flavobacteriia</taxon>
        <taxon>Flavobacteriales</taxon>
        <taxon>Flavobacteriaceae</taxon>
        <taxon>Tenacibaculum</taxon>
    </lineage>
</organism>
<reference evidence="2" key="1">
    <citation type="journal article" date="2019" name="Int. J. Syst. Evol. Microbiol.">
        <title>The Global Catalogue of Microorganisms (GCM) 10K type strain sequencing project: providing services to taxonomists for standard genome sequencing and annotation.</title>
        <authorList>
            <consortium name="The Broad Institute Genomics Platform"/>
            <consortium name="The Broad Institute Genome Sequencing Center for Infectious Disease"/>
            <person name="Wu L."/>
            <person name="Ma J."/>
        </authorList>
    </citation>
    <scope>NUCLEOTIDE SEQUENCE [LARGE SCALE GENOMIC DNA]</scope>
    <source>
        <strain evidence="2">CCUG 60527</strain>
    </source>
</reference>
<keyword evidence="2" id="KW-1185">Reference proteome</keyword>
<gene>
    <name evidence="1" type="ORF">ACFQ1U_05110</name>
</gene>
<keyword evidence="1" id="KW-0540">Nuclease</keyword>
<protein>
    <submittedName>
        <fullName evidence="1">Endonuclease V</fullName>
    </submittedName>
</protein>
<accession>A0ABW3JR66</accession>
<sequence length="168" mass="19018">MIYCFDTYYFDNKAQTSCIGISDWSSNEVQFELSETISGVQEYESGSFYKRELPCLISILNLIELNPEIDTIVIDGFVILDDDGKLGLGGYLFDHLNSLIPVIGVAKNNFAKINKLAKKVYRGESKKPLYITAKGIDLELASDRINQMHGNYRLPTILKLVDNHCRKL</sequence>
<dbReference type="EMBL" id="JBHTJR010000027">
    <property type="protein sequence ID" value="MFD0992576.1"/>
    <property type="molecule type" value="Genomic_DNA"/>
</dbReference>